<reference evidence="1 2" key="1">
    <citation type="journal article" date="2020" name="Cell">
        <title>Large-Scale Comparative Analyses of Tick Genomes Elucidate Their Genetic Diversity and Vector Capacities.</title>
        <authorList>
            <consortium name="Tick Genome and Microbiome Consortium (TIGMIC)"/>
            <person name="Jia N."/>
            <person name="Wang J."/>
            <person name="Shi W."/>
            <person name="Du L."/>
            <person name="Sun Y."/>
            <person name="Zhan W."/>
            <person name="Jiang J.F."/>
            <person name="Wang Q."/>
            <person name="Zhang B."/>
            <person name="Ji P."/>
            <person name="Bell-Sakyi L."/>
            <person name="Cui X.M."/>
            <person name="Yuan T.T."/>
            <person name="Jiang B.G."/>
            <person name="Yang W.F."/>
            <person name="Lam T.T."/>
            <person name="Chang Q.C."/>
            <person name="Ding S.J."/>
            <person name="Wang X.J."/>
            <person name="Zhu J.G."/>
            <person name="Ruan X.D."/>
            <person name="Zhao L."/>
            <person name="Wei J.T."/>
            <person name="Ye R.Z."/>
            <person name="Que T.C."/>
            <person name="Du C.H."/>
            <person name="Zhou Y.H."/>
            <person name="Cheng J.X."/>
            <person name="Dai P.F."/>
            <person name="Guo W.B."/>
            <person name="Han X.H."/>
            <person name="Huang E.J."/>
            <person name="Li L.F."/>
            <person name="Wei W."/>
            <person name="Gao Y.C."/>
            <person name="Liu J.Z."/>
            <person name="Shao H.Z."/>
            <person name="Wang X."/>
            <person name="Wang C.C."/>
            <person name="Yang T.C."/>
            <person name="Huo Q.B."/>
            <person name="Li W."/>
            <person name="Chen H.Y."/>
            <person name="Chen S.E."/>
            <person name="Zhou L.G."/>
            <person name="Ni X.B."/>
            <person name="Tian J.H."/>
            <person name="Sheng Y."/>
            <person name="Liu T."/>
            <person name="Pan Y.S."/>
            <person name="Xia L.Y."/>
            <person name="Li J."/>
            <person name="Zhao F."/>
            <person name="Cao W.C."/>
        </authorList>
    </citation>
    <scope>NUCLEOTIDE SEQUENCE [LARGE SCALE GENOMIC DNA]</scope>
    <source>
        <strain evidence="1">Iper-2018</strain>
    </source>
</reference>
<sequence>MQEALLRATNVVQRYTHGGGLQCAPETSELLIMKKLCRNIPYDPPQIILLLENHVILQVLCIRILGLFVQ</sequence>
<proteinExistence type="predicted"/>
<evidence type="ECO:0000313" key="1">
    <source>
        <dbReference type="EMBL" id="KAG0426680.1"/>
    </source>
</evidence>
<dbReference type="EMBL" id="JABSTQ010009695">
    <property type="protein sequence ID" value="KAG0426680.1"/>
    <property type="molecule type" value="Genomic_DNA"/>
</dbReference>
<organism evidence="1 2">
    <name type="scientific">Ixodes persulcatus</name>
    <name type="common">Taiga tick</name>
    <dbReference type="NCBI Taxonomy" id="34615"/>
    <lineage>
        <taxon>Eukaryota</taxon>
        <taxon>Metazoa</taxon>
        <taxon>Ecdysozoa</taxon>
        <taxon>Arthropoda</taxon>
        <taxon>Chelicerata</taxon>
        <taxon>Arachnida</taxon>
        <taxon>Acari</taxon>
        <taxon>Parasitiformes</taxon>
        <taxon>Ixodida</taxon>
        <taxon>Ixodoidea</taxon>
        <taxon>Ixodidae</taxon>
        <taxon>Ixodinae</taxon>
        <taxon>Ixodes</taxon>
    </lineage>
</organism>
<accession>A0AC60Q159</accession>
<gene>
    <name evidence="1" type="ORF">HPB47_026223</name>
</gene>
<comment type="caution">
    <text evidence="1">The sequence shown here is derived from an EMBL/GenBank/DDBJ whole genome shotgun (WGS) entry which is preliminary data.</text>
</comment>
<keyword evidence="2" id="KW-1185">Reference proteome</keyword>
<protein>
    <submittedName>
        <fullName evidence="1">Uncharacterized protein</fullName>
    </submittedName>
</protein>
<name>A0AC60Q159_IXOPE</name>
<evidence type="ECO:0000313" key="2">
    <source>
        <dbReference type="Proteomes" id="UP000805193"/>
    </source>
</evidence>
<dbReference type="Proteomes" id="UP000805193">
    <property type="component" value="Unassembled WGS sequence"/>
</dbReference>